<accession>A0AAV9KBP9</accession>
<gene>
    <name evidence="2" type="ORF">R3W88_005257</name>
</gene>
<proteinExistence type="predicted"/>
<feature type="transmembrane region" description="Helical" evidence="1">
    <location>
        <begin position="178"/>
        <end position="205"/>
    </location>
</feature>
<dbReference type="Proteomes" id="UP001311915">
    <property type="component" value="Unassembled WGS sequence"/>
</dbReference>
<keyword evidence="1" id="KW-0472">Membrane</keyword>
<keyword evidence="1" id="KW-0812">Transmembrane</keyword>
<name>A0AAV9KBP9_9SOLN</name>
<dbReference type="AlphaFoldDB" id="A0AAV9KBP9"/>
<evidence type="ECO:0000256" key="1">
    <source>
        <dbReference type="SAM" id="Phobius"/>
    </source>
</evidence>
<keyword evidence="1" id="KW-1133">Transmembrane helix</keyword>
<comment type="caution">
    <text evidence="2">The sequence shown here is derived from an EMBL/GenBank/DDBJ whole genome shotgun (WGS) entry which is preliminary data.</text>
</comment>
<dbReference type="EMBL" id="JAWPEI010000011">
    <property type="protein sequence ID" value="KAK4710744.1"/>
    <property type="molecule type" value="Genomic_DNA"/>
</dbReference>
<reference evidence="2 3" key="1">
    <citation type="submission" date="2023-10" db="EMBL/GenBank/DDBJ databases">
        <title>Genome-Wide Identification Analysis in wild type Solanum Pinnatisectum Reveals Some Genes Defensing Phytophthora Infestans.</title>
        <authorList>
            <person name="Sun C."/>
        </authorList>
    </citation>
    <scope>NUCLEOTIDE SEQUENCE [LARGE SCALE GENOMIC DNA]</scope>
    <source>
        <strain evidence="2">LQN</strain>
        <tissue evidence="2">Leaf</tissue>
    </source>
</reference>
<sequence length="207" mass="23341">MENLDTEQRQSLDTEPRLDTVDIEQRLDTEQLTLGECKCELLSNWGLRLIQRFRRDRRILLNFMLSGSLIKKVVMPPGAVSLDDVGLDQLVDLVLTFARKGRESTNPKLSGLPLRRLPPPVPIFTPSPILPTLSMSESIDTEPFEDLSNLSKSQSLSSTQQQELTMLLLILCFDCHHLLLVSMLIIGVYGGPVTFAIISVTISFWQY</sequence>
<organism evidence="2 3">
    <name type="scientific">Solanum pinnatisectum</name>
    <name type="common">tansyleaf nightshade</name>
    <dbReference type="NCBI Taxonomy" id="50273"/>
    <lineage>
        <taxon>Eukaryota</taxon>
        <taxon>Viridiplantae</taxon>
        <taxon>Streptophyta</taxon>
        <taxon>Embryophyta</taxon>
        <taxon>Tracheophyta</taxon>
        <taxon>Spermatophyta</taxon>
        <taxon>Magnoliopsida</taxon>
        <taxon>eudicotyledons</taxon>
        <taxon>Gunneridae</taxon>
        <taxon>Pentapetalae</taxon>
        <taxon>asterids</taxon>
        <taxon>lamiids</taxon>
        <taxon>Solanales</taxon>
        <taxon>Solanaceae</taxon>
        <taxon>Solanoideae</taxon>
        <taxon>Solaneae</taxon>
        <taxon>Solanum</taxon>
    </lineage>
</organism>
<evidence type="ECO:0000313" key="3">
    <source>
        <dbReference type="Proteomes" id="UP001311915"/>
    </source>
</evidence>
<protein>
    <submittedName>
        <fullName evidence="2">Uncharacterized protein</fullName>
    </submittedName>
</protein>
<evidence type="ECO:0000313" key="2">
    <source>
        <dbReference type="EMBL" id="KAK4710744.1"/>
    </source>
</evidence>
<keyword evidence="3" id="KW-1185">Reference proteome</keyword>